<dbReference type="Pfam" id="PF00106">
    <property type="entry name" value="adh_short"/>
    <property type="match status" value="1"/>
</dbReference>
<evidence type="ECO:0000256" key="2">
    <source>
        <dbReference type="SAM" id="MobiDB-lite"/>
    </source>
</evidence>
<keyword evidence="4" id="KW-1185">Reference proteome</keyword>
<dbReference type="InterPro" id="IPR002347">
    <property type="entry name" value="SDR_fam"/>
</dbReference>
<proteinExistence type="predicted"/>
<dbReference type="PANTHER" id="PTHR43157:SF31">
    <property type="entry name" value="PHOSPHATIDYLINOSITOL-GLYCAN BIOSYNTHESIS CLASS F PROTEIN"/>
    <property type="match status" value="1"/>
</dbReference>
<dbReference type="InterPro" id="IPR036291">
    <property type="entry name" value="NAD(P)-bd_dom_sf"/>
</dbReference>
<sequence>MVGKVVIITGGSSGIGLETATNLAERGAKVIIACRSVRRAAAAKLEIIKKTGNTNVHHRPLDLSSLRSVREFCNLILKTEQRLDVLINNAAAGGLGNEKTEDGLHRGMQSKIERN</sequence>
<evidence type="ECO:0000256" key="1">
    <source>
        <dbReference type="ARBA" id="ARBA00023002"/>
    </source>
</evidence>
<organism evidence="3 4">
    <name type="scientific">Iphiclides podalirius</name>
    <name type="common">scarce swallowtail</name>
    <dbReference type="NCBI Taxonomy" id="110791"/>
    <lineage>
        <taxon>Eukaryota</taxon>
        <taxon>Metazoa</taxon>
        <taxon>Ecdysozoa</taxon>
        <taxon>Arthropoda</taxon>
        <taxon>Hexapoda</taxon>
        <taxon>Insecta</taxon>
        <taxon>Pterygota</taxon>
        <taxon>Neoptera</taxon>
        <taxon>Endopterygota</taxon>
        <taxon>Lepidoptera</taxon>
        <taxon>Glossata</taxon>
        <taxon>Ditrysia</taxon>
        <taxon>Papilionoidea</taxon>
        <taxon>Papilionidae</taxon>
        <taxon>Papilioninae</taxon>
        <taxon>Iphiclides</taxon>
    </lineage>
</organism>
<dbReference type="PRINTS" id="PR00081">
    <property type="entry name" value="GDHRDH"/>
</dbReference>
<evidence type="ECO:0000313" key="4">
    <source>
        <dbReference type="Proteomes" id="UP000837857"/>
    </source>
</evidence>
<feature type="compositionally biased region" description="Basic and acidic residues" evidence="2">
    <location>
        <begin position="98"/>
        <end position="115"/>
    </location>
</feature>
<dbReference type="EMBL" id="OW152818">
    <property type="protein sequence ID" value="CAH2071136.1"/>
    <property type="molecule type" value="Genomic_DNA"/>
</dbReference>
<protein>
    <submittedName>
        <fullName evidence="3">Uncharacterized protein</fullName>
    </submittedName>
</protein>
<dbReference type="PANTHER" id="PTHR43157">
    <property type="entry name" value="PHOSPHATIDYLINOSITOL-GLYCAN BIOSYNTHESIS CLASS F PROTEIN-RELATED"/>
    <property type="match status" value="1"/>
</dbReference>
<feature type="region of interest" description="Disordered" evidence="2">
    <location>
        <begin position="93"/>
        <end position="115"/>
    </location>
</feature>
<keyword evidence="1" id="KW-0560">Oxidoreductase</keyword>
<dbReference type="Gene3D" id="3.40.50.720">
    <property type="entry name" value="NAD(P)-binding Rossmann-like Domain"/>
    <property type="match status" value="1"/>
</dbReference>
<feature type="non-terminal residue" evidence="3">
    <location>
        <position position="1"/>
    </location>
</feature>
<reference evidence="3" key="1">
    <citation type="submission" date="2022-03" db="EMBL/GenBank/DDBJ databases">
        <authorList>
            <person name="Martin H S."/>
        </authorList>
    </citation>
    <scope>NUCLEOTIDE SEQUENCE</scope>
</reference>
<gene>
    <name evidence="3" type="ORF">IPOD504_LOCUS14997</name>
</gene>
<dbReference type="SUPFAM" id="SSF51735">
    <property type="entry name" value="NAD(P)-binding Rossmann-fold domains"/>
    <property type="match status" value="1"/>
</dbReference>
<name>A0ABN8J0Y8_9NEOP</name>
<dbReference type="Proteomes" id="UP000837857">
    <property type="component" value="Chromosome 6"/>
</dbReference>
<accession>A0ABN8J0Y8</accession>
<evidence type="ECO:0000313" key="3">
    <source>
        <dbReference type="EMBL" id="CAH2071136.1"/>
    </source>
</evidence>